<gene>
    <name evidence="1" type="ORF">Pan181_16970</name>
</gene>
<evidence type="ECO:0000313" key="1">
    <source>
        <dbReference type="EMBL" id="QDU55507.1"/>
    </source>
</evidence>
<dbReference type="AlphaFoldDB" id="A0A518ALA9"/>
<evidence type="ECO:0008006" key="3">
    <source>
        <dbReference type="Google" id="ProtNLM"/>
    </source>
</evidence>
<evidence type="ECO:0000313" key="2">
    <source>
        <dbReference type="Proteomes" id="UP000315750"/>
    </source>
</evidence>
<dbReference type="RefSeq" id="WP_145246359.1">
    <property type="nucleotide sequence ID" value="NZ_CP036278.1"/>
</dbReference>
<protein>
    <recommendedName>
        <fullName evidence="3">Carboxypeptidase regulatory-like domain-containing protein</fullName>
    </recommendedName>
</protein>
<dbReference type="OrthoDB" id="291697at2"/>
<name>A0A518ALA9_9BACT</name>
<reference evidence="1 2" key="1">
    <citation type="submission" date="2019-02" db="EMBL/GenBank/DDBJ databases">
        <title>Deep-cultivation of Planctomycetes and their phenomic and genomic characterization uncovers novel biology.</title>
        <authorList>
            <person name="Wiegand S."/>
            <person name="Jogler M."/>
            <person name="Boedeker C."/>
            <person name="Pinto D."/>
            <person name="Vollmers J."/>
            <person name="Rivas-Marin E."/>
            <person name="Kohn T."/>
            <person name="Peeters S.H."/>
            <person name="Heuer A."/>
            <person name="Rast P."/>
            <person name="Oberbeckmann S."/>
            <person name="Bunk B."/>
            <person name="Jeske O."/>
            <person name="Meyerdierks A."/>
            <person name="Storesund J.E."/>
            <person name="Kallscheuer N."/>
            <person name="Luecker S."/>
            <person name="Lage O.M."/>
            <person name="Pohl T."/>
            <person name="Merkel B.J."/>
            <person name="Hornburger P."/>
            <person name="Mueller R.-W."/>
            <person name="Bruemmer F."/>
            <person name="Labrenz M."/>
            <person name="Spormann A.M."/>
            <person name="Op den Camp H."/>
            <person name="Overmann J."/>
            <person name="Amann R."/>
            <person name="Jetten M.S.M."/>
            <person name="Mascher T."/>
            <person name="Medema M.H."/>
            <person name="Devos D.P."/>
            <person name="Kaster A.-K."/>
            <person name="Ovreas L."/>
            <person name="Rohde M."/>
            <person name="Galperin M.Y."/>
            <person name="Jogler C."/>
        </authorList>
    </citation>
    <scope>NUCLEOTIDE SEQUENCE [LARGE SCALE GENOMIC DNA]</scope>
    <source>
        <strain evidence="1 2">Pan181</strain>
    </source>
</reference>
<keyword evidence="2" id="KW-1185">Reference proteome</keyword>
<sequence>MRTIIMAVGVSLLPSLGCGGGPETAKVTGTVLLDGNPLSQGKVIFRPENGKVAEGEIASDGTFRLGTFSDSDGALLGKHKVAVMAYSKANWPPKYDQPDGSVDSGSLIPLFYTSPDSSGLEYDVESGGNDFTIELKSKN</sequence>
<proteinExistence type="predicted"/>
<organism evidence="1 2">
    <name type="scientific">Aeoliella mucimassa</name>
    <dbReference type="NCBI Taxonomy" id="2527972"/>
    <lineage>
        <taxon>Bacteria</taxon>
        <taxon>Pseudomonadati</taxon>
        <taxon>Planctomycetota</taxon>
        <taxon>Planctomycetia</taxon>
        <taxon>Pirellulales</taxon>
        <taxon>Lacipirellulaceae</taxon>
        <taxon>Aeoliella</taxon>
    </lineage>
</organism>
<dbReference type="EMBL" id="CP036278">
    <property type="protein sequence ID" value="QDU55507.1"/>
    <property type="molecule type" value="Genomic_DNA"/>
</dbReference>
<accession>A0A518ALA9</accession>
<dbReference type="Proteomes" id="UP000315750">
    <property type="component" value="Chromosome"/>
</dbReference>
<dbReference type="KEGG" id="amuc:Pan181_16970"/>